<accession>A0A0F9U9P6</accession>
<dbReference type="EMBL" id="LAZR01000129">
    <property type="protein sequence ID" value="KKN88334.1"/>
    <property type="molecule type" value="Genomic_DNA"/>
</dbReference>
<evidence type="ECO:0000313" key="1">
    <source>
        <dbReference type="EMBL" id="KKN88334.1"/>
    </source>
</evidence>
<sequence length="35" mass="4094">MLILLDDDSELVEILDWLLVLMDDEDDSDEVEIDD</sequence>
<proteinExistence type="predicted"/>
<reference evidence="1" key="1">
    <citation type="journal article" date="2015" name="Nature">
        <title>Complex archaea that bridge the gap between prokaryotes and eukaryotes.</title>
        <authorList>
            <person name="Spang A."/>
            <person name="Saw J.H."/>
            <person name="Jorgensen S.L."/>
            <person name="Zaremba-Niedzwiedzka K."/>
            <person name="Martijn J."/>
            <person name="Lind A.E."/>
            <person name="van Eijk R."/>
            <person name="Schleper C."/>
            <person name="Guy L."/>
            <person name="Ettema T.J."/>
        </authorList>
    </citation>
    <scope>NUCLEOTIDE SEQUENCE</scope>
</reference>
<gene>
    <name evidence="1" type="ORF">LCGC14_0248960</name>
</gene>
<protein>
    <submittedName>
        <fullName evidence="1">Uncharacterized protein</fullName>
    </submittedName>
</protein>
<name>A0A0F9U9P6_9ZZZZ</name>
<dbReference type="AlphaFoldDB" id="A0A0F9U9P6"/>
<comment type="caution">
    <text evidence="1">The sequence shown here is derived from an EMBL/GenBank/DDBJ whole genome shotgun (WGS) entry which is preliminary data.</text>
</comment>
<organism evidence="1">
    <name type="scientific">marine sediment metagenome</name>
    <dbReference type="NCBI Taxonomy" id="412755"/>
    <lineage>
        <taxon>unclassified sequences</taxon>
        <taxon>metagenomes</taxon>
        <taxon>ecological metagenomes</taxon>
    </lineage>
</organism>